<dbReference type="PANTHER" id="PTHR22777:SF32">
    <property type="entry name" value="UPF0053 INNER MEMBRANE PROTEIN YFJD"/>
    <property type="match status" value="1"/>
</dbReference>
<evidence type="ECO:0000259" key="11">
    <source>
        <dbReference type="PROSITE" id="PS51371"/>
    </source>
</evidence>
<feature type="transmembrane region" description="Helical" evidence="10">
    <location>
        <begin position="59"/>
        <end position="80"/>
    </location>
</feature>
<dbReference type="Pfam" id="PF00571">
    <property type="entry name" value="CBS"/>
    <property type="match status" value="2"/>
</dbReference>
<dbReference type="SMART" id="SM01091">
    <property type="entry name" value="CorC_HlyC"/>
    <property type="match status" value="1"/>
</dbReference>
<feature type="transmembrane region" description="Helical" evidence="10">
    <location>
        <begin position="133"/>
        <end position="159"/>
    </location>
</feature>
<feature type="domain" description="CBS" evidence="11">
    <location>
        <begin position="210"/>
        <end position="270"/>
    </location>
</feature>
<dbReference type="Gene3D" id="3.10.580.10">
    <property type="entry name" value="CBS-domain"/>
    <property type="match status" value="1"/>
</dbReference>
<dbReference type="GO" id="GO:0005886">
    <property type="term" value="C:plasma membrane"/>
    <property type="evidence" value="ECO:0007669"/>
    <property type="project" value="UniProtKB-SubCell"/>
</dbReference>
<dbReference type="GO" id="GO:0050660">
    <property type="term" value="F:flavin adenine dinucleotide binding"/>
    <property type="evidence" value="ECO:0007669"/>
    <property type="project" value="InterPro"/>
</dbReference>
<dbReference type="InterPro" id="IPR046342">
    <property type="entry name" value="CBS_dom_sf"/>
</dbReference>
<dbReference type="InterPro" id="IPR036318">
    <property type="entry name" value="FAD-bd_PCMH-like_sf"/>
</dbReference>
<evidence type="ECO:0000256" key="2">
    <source>
        <dbReference type="ARBA" id="ARBA00006337"/>
    </source>
</evidence>
<dbReference type="PROSITE" id="PS51371">
    <property type="entry name" value="CBS"/>
    <property type="match status" value="2"/>
</dbReference>
<evidence type="ECO:0000256" key="3">
    <source>
        <dbReference type="ARBA" id="ARBA00022475"/>
    </source>
</evidence>
<gene>
    <name evidence="12" type="ORF">C7378_0359</name>
</gene>
<comment type="caution">
    <text evidence="12">The sequence shown here is derived from an EMBL/GenBank/DDBJ whole genome shotgun (WGS) entry which is preliminary data.</text>
</comment>
<evidence type="ECO:0000256" key="6">
    <source>
        <dbReference type="ARBA" id="ARBA00022989"/>
    </source>
</evidence>
<keyword evidence="7 9" id="KW-0129">CBS domain</keyword>
<comment type="similarity">
    <text evidence="2">Belongs to the UPF0053 family.</text>
</comment>
<dbReference type="Proteomes" id="UP000295210">
    <property type="component" value="Unassembled WGS sequence"/>
</dbReference>
<dbReference type="Gene3D" id="3.30.465.10">
    <property type="match status" value="1"/>
</dbReference>
<protein>
    <submittedName>
        <fullName evidence="12">CBS domain containing-hemolysin-like protein</fullName>
    </submittedName>
</protein>
<name>A0A4R1LAC5_9BACT</name>
<evidence type="ECO:0000256" key="1">
    <source>
        <dbReference type="ARBA" id="ARBA00004651"/>
    </source>
</evidence>
<accession>A0A4R1LAC5</accession>
<organism evidence="12 13">
    <name type="scientific">Acidipila rosea</name>
    <dbReference type="NCBI Taxonomy" id="768535"/>
    <lineage>
        <taxon>Bacteria</taxon>
        <taxon>Pseudomonadati</taxon>
        <taxon>Acidobacteriota</taxon>
        <taxon>Terriglobia</taxon>
        <taxon>Terriglobales</taxon>
        <taxon>Acidobacteriaceae</taxon>
        <taxon>Acidipila</taxon>
    </lineage>
</organism>
<proteinExistence type="inferred from homology"/>
<feature type="transmembrane region" description="Helical" evidence="10">
    <location>
        <begin position="6"/>
        <end position="26"/>
    </location>
</feature>
<feature type="transmembrane region" description="Helical" evidence="10">
    <location>
        <begin position="100"/>
        <end position="121"/>
    </location>
</feature>
<dbReference type="SUPFAM" id="SSF56176">
    <property type="entry name" value="FAD-binding/transporter-associated domain-like"/>
    <property type="match status" value="1"/>
</dbReference>
<keyword evidence="4 10" id="KW-0812">Transmembrane</keyword>
<evidence type="ECO:0000256" key="8">
    <source>
        <dbReference type="ARBA" id="ARBA00023136"/>
    </source>
</evidence>
<dbReference type="InterPro" id="IPR000644">
    <property type="entry name" value="CBS_dom"/>
</dbReference>
<dbReference type="InterPro" id="IPR005170">
    <property type="entry name" value="Transptr-assoc_dom"/>
</dbReference>
<dbReference type="InterPro" id="IPR002550">
    <property type="entry name" value="CNNM"/>
</dbReference>
<dbReference type="OrthoDB" id="110231at2"/>
<evidence type="ECO:0000256" key="10">
    <source>
        <dbReference type="SAM" id="Phobius"/>
    </source>
</evidence>
<feature type="domain" description="CBS" evidence="11">
    <location>
        <begin position="275"/>
        <end position="332"/>
    </location>
</feature>
<evidence type="ECO:0000256" key="9">
    <source>
        <dbReference type="PROSITE-ProRule" id="PRU00703"/>
    </source>
</evidence>
<dbReference type="AlphaFoldDB" id="A0A4R1LAC5"/>
<dbReference type="FunFam" id="3.10.580.10:FF:000002">
    <property type="entry name" value="Magnesium/cobalt efflux protein CorC"/>
    <property type="match status" value="1"/>
</dbReference>
<evidence type="ECO:0000256" key="7">
    <source>
        <dbReference type="ARBA" id="ARBA00023122"/>
    </source>
</evidence>
<evidence type="ECO:0000313" key="12">
    <source>
        <dbReference type="EMBL" id="TCK75376.1"/>
    </source>
</evidence>
<dbReference type="Pfam" id="PF03471">
    <property type="entry name" value="CorC_HlyC"/>
    <property type="match status" value="1"/>
</dbReference>
<dbReference type="SUPFAM" id="SSF54631">
    <property type="entry name" value="CBS-domain pair"/>
    <property type="match status" value="1"/>
</dbReference>
<comment type="subcellular location">
    <subcellularLocation>
        <location evidence="1">Cell membrane</location>
        <topology evidence="1">Multi-pass membrane protein</topology>
    </subcellularLocation>
</comment>
<dbReference type="InterPro" id="IPR016169">
    <property type="entry name" value="FAD-bd_PCMH_sub2"/>
</dbReference>
<dbReference type="PANTHER" id="PTHR22777">
    <property type="entry name" value="HEMOLYSIN-RELATED"/>
    <property type="match status" value="1"/>
</dbReference>
<keyword evidence="5" id="KW-0677">Repeat</keyword>
<dbReference type="CDD" id="cd04590">
    <property type="entry name" value="CBS_pair_CorC_HlyC_assoc"/>
    <property type="match status" value="1"/>
</dbReference>
<evidence type="ECO:0000256" key="4">
    <source>
        <dbReference type="ARBA" id="ARBA00022692"/>
    </source>
</evidence>
<keyword evidence="6 10" id="KW-1133">Transmembrane helix</keyword>
<keyword evidence="3" id="KW-1003">Cell membrane</keyword>
<evidence type="ECO:0000313" key="13">
    <source>
        <dbReference type="Proteomes" id="UP000295210"/>
    </source>
</evidence>
<dbReference type="InterPro" id="IPR044751">
    <property type="entry name" value="Ion_transp-like_CBS"/>
</dbReference>
<dbReference type="RefSeq" id="WP_131991086.1">
    <property type="nucleotide sequence ID" value="NZ_SMGK01000001.1"/>
</dbReference>
<dbReference type="EMBL" id="SMGK01000001">
    <property type="protein sequence ID" value="TCK75376.1"/>
    <property type="molecule type" value="Genomic_DNA"/>
</dbReference>
<reference evidence="12 13" key="1">
    <citation type="submission" date="2019-03" db="EMBL/GenBank/DDBJ databases">
        <title>Genomic Encyclopedia of Type Strains, Phase IV (KMG-IV): sequencing the most valuable type-strain genomes for metagenomic binning, comparative biology and taxonomic classification.</title>
        <authorList>
            <person name="Goeker M."/>
        </authorList>
    </citation>
    <scope>NUCLEOTIDE SEQUENCE [LARGE SCALE GENOMIC DNA]</scope>
    <source>
        <strain evidence="12 13">DSM 103428</strain>
    </source>
</reference>
<keyword evidence="8 10" id="KW-0472">Membrane</keyword>
<dbReference type="Pfam" id="PF01595">
    <property type="entry name" value="CNNM"/>
    <property type="match status" value="1"/>
</dbReference>
<sequence length="427" mass="47476">MSLAYIAAGAILLIVLTFASYIDRLYSEMGKFLAREFQENIDAWEQLVEPKIKLGRERIALSASVLTHLSIALLTLLFAAALFDRDSIYDRPTVAEVGQVVLGIVLVIMLFNQLLPFVFFTRTRGVWVAKVRWLIRTLIYCALPVTFFLSFLLSIAALAETPRRTDEETTSEGVEALIEAGEEEGILEESDRDLVRSAVEFGDKVAREVMTPRPSVFAVATETTIEAFLTMLAEHPFSRVPVFKGTLDTVTGIVFAHDLLQISDADAHTRTVGSIERVAAFVPETKKVNELLREMQREKQHMRIVIDEYGGVAGIVTIEDLLEEIVGSISDEHETESVEESIVREPDGALLVPGSFELAQLEQILPDALEGNEEMEATTVGGWVSEIAGRIPLPGEVIEESGLRFEVLASTDRRIVRVKVSRIRNEE</sequence>
<keyword evidence="13" id="KW-1185">Reference proteome</keyword>
<evidence type="ECO:0000256" key="5">
    <source>
        <dbReference type="ARBA" id="ARBA00022737"/>
    </source>
</evidence>